<proteinExistence type="predicted"/>
<gene>
    <name evidence="3" type="ORF">NYF23_05490</name>
</gene>
<dbReference type="InterPro" id="IPR042099">
    <property type="entry name" value="ANL_N_sf"/>
</dbReference>
<dbReference type="SUPFAM" id="SSF56801">
    <property type="entry name" value="Acetyl-CoA synthetase-like"/>
    <property type="match status" value="1"/>
</dbReference>
<organism evidence="3 4">
    <name type="scientific">SAR92 clade bacterium H455</name>
    <dbReference type="NCBI Taxonomy" id="2974818"/>
    <lineage>
        <taxon>Bacteria</taxon>
        <taxon>Pseudomonadati</taxon>
        <taxon>Pseudomonadota</taxon>
        <taxon>Gammaproteobacteria</taxon>
        <taxon>Cellvibrionales</taxon>
        <taxon>Porticoccaceae</taxon>
        <taxon>SAR92 clade</taxon>
    </lineage>
</organism>
<evidence type="ECO:0000259" key="2">
    <source>
        <dbReference type="Pfam" id="PF00501"/>
    </source>
</evidence>
<dbReference type="InterPro" id="IPR000873">
    <property type="entry name" value="AMP-dep_synth/lig_dom"/>
</dbReference>
<protein>
    <submittedName>
        <fullName evidence="3">AMP-binding protein</fullName>
    </submittedName>
</protein>
<dbReference type="Gene3D" id="3.40.50.12780">
    <property type="entry name" value="N-terminal domain of ligase-like"/>
    <property type="match status" value="1"/>
</dbReference>
<keyword evidence="4" id="KW-1185">Reference proteome</keyword>
<dbReference type="Pfam" id="PF23562">
    <property type="entry name" value="AMP-binding_C_3"/>
    <property type="match status" value="1"/>
</dbReference>
<dbReference type="PANTHER" id="PTHR43767:SF8">
    <property type="entry name" value="LONG-CHAIN-FATTY-ACID--COA LIGASE"/>
    <property type="match status" value="1"/>
</dbReference>
<dbReference type="InterPro" id="IPR020845">
    <property type="entry name" value="AMP-binding_CS"/>
</dbReference>
<dbReference type="EMBL" id="CP103416">
    <property type="protein sequence ID" value="UVW36063.1"/>
    <property type="molecule type" value="Genomic_DNA"/>
</dbReference>
<feature type="domain" description="AMP-dependent synthetase/ligase" evidence="2">
    <location>
        <begin position="20"/>
        <end position="329"/>
    </location>
</feature>
<dbReference type="InterPro" id="IPR050237">
    <property type="entry name" value="ATP-dep_AMP-bd_enzyme"/>
</dbReference>
<evidence type="ECO:0000256" key="1">
    <source>
        <dbReference type="ARBA" id="ARBA00022598"/>
    </source>
</evidence>
<evidence type="ECO:0000313" key="3">
    <source>
        <dbReference type="EMBL" id="UVW36063.1"/>
    </source>
</evidence>
<dbReference type="Pfam" id="PF00501">
    <property type="entry name" value="AMP-binding"/>
    <property type="match status" value="1"/>
</dbReference>
<sequence>MRKLLTQLELIDDNPVVLRDSSRQLRKQQLLECCRDLAAVLKSCDIKMVALFGDNSSDWVIADLACQEANICLVPIPTFFSQAQINHLFASLAIDTVICQATEHFLAIPNIQHGAQQSVLEGRLQLLQVVCAGQSSALPESTQKITFTSGSTGQPKGVCLSVEQLLLQAAALADAVALDKPRHLCLLPLSTLLENIAGVYTPLLCGGEVIIPSLAEIGFQGSSSLDTGQFCRTISHYSPQSMILTPQLLVIAIAAAKQGWQPPESLKFVAVGGGRVSAQLLAEAHHYAIPAYEGYGLSECASVVSLNTRAQSAPCTSGKPLPHLRVSICRGEIMVSGNAMLGYAGQPNSWNQEMIATGDMGSVDSQGFLTISGRSKNLLISSFGRNINPEWVEAELVANTVIADAVVYGDAQPHCVALIYPRDPELADAEVQQTIDQVNSGLPDYARILNWFRLNQPLTSQAGMLTDNGRPVRATIAAHYQVQLNNLYGQPTNSISLEDSSQ</sequence>
<name>A0ABY5TQG3_9GAMM</name>
<reference evidence="3" key="1">
    <citation type="submission" date="2022-08" db="EMBL/GenBank/DDBJ databases">
        <title>Catabolic pathway analysis in culturable SAR92 clade bacteria reveals their overlooked roles in DMSP degradation in coastal seas.</title>
        <authorList>
            <person name="He X."/>
            <person name="Zhang X."/>
            <person name="Zhang Y."/>
        </authorList>
    </citation>
    <scope>NUCLEOTIDE SEQUENCE</scope>
    <source>
        <strain evidence="3">H455</strain>
    </source>
</reference>
<keyword evidence="1" id="KW-0436">Ligase</keyword>
<dbReference type="PROSITE" id="PS00455">
    <property type="entry name" value="AMP_BINDING"/>
    <property type="match status" value="1"/>
</dbReference>
<dbReference type="PANTHER" id="PTHR43767">
    <property type="entry name" value="LONG-CHAIN-FATTY-ACID--COA LIGASE"/>
    <property type="match status" value="1"/>
</dbReference>
<accession>A0ABY5TQG3</accession>
<dbReference type="Proteomes" id="UP001059934">
    <property type="component" value="Chromosome"/>
</dbReference>
<evidence type="ECO:0000313" key="4">
    <source>
        <dbReference type="Proteomes" id="UP001059934"/>
    </source>
</evidence>